<dbReference type="InterPro" id="IPR015865">
    <property type="entry name" value="Riboflavin_kinase_bac/euk"/>
</dbReference>
<dbReference type="STRING" id="320771.Cflav_PD4311"/>
<evidence type="ECO:0000313" key="17">
    <source>
        <dbReference type="EMBL" id="EEF61290.1"/>
    </source>
</evidence>
<keyword evidence="10 15" id="KW-0274">FAD</keyword>
<dbReference type="GO" id="GO:0006747">
    <property type="term" value="P:FAD biosynthetic process"/>
    <property type="evidence" value="ECO:0007669"/>
    <property type="project" value="UniProtKB-UniRule"/>
</dbReference>
<dbReference type="Gene3D" id="3.40.50.620">
    <property type="entry name" value="HUPs"/>
    <property type="match status" value="1"/>
</dbReference>
<evidence type="ECO:0000256" key="3">
    <source>
        <dbReference type="ARBA" id="ARBA00005201"/>
    </source>
</evidence>
<evidence type="ECO:0000256" key="15">
    <source>
        <dbReference type="PIRNR" id="PIRNR004491"/>
    </source>
</evidence>
<comment type="catalytic activity">
    <reaction evidence="14 15">
        <text>FMN + ATP + H(+) = FAD + diphosphate</text>
        <dbReference type="Rhea" id="RHEA:17237"/>
        <dbReference type="ChEBI" id="CHEBI:15378"/>
        <dbReference type="ChEBI" id="CHEBI:30616"/>
        <dbReference type="ChEBI" id="CHEBI:33019"/>
        <dbReference type="ChEBI" id="CHEBI:57692"/>
        <dbReference type="ChEBI" id="CHEBI:58210"/>
        <dbReference type="EC" id="2.7.7.2"/>
    </reaction>
</comment>
<keyword evidence="7 15" id="KW-0548">Nucleotidyltransferase</keyword>
<comment type="similarity">
    <text evidence="15">Belongs to the ribF family.</text>
</comment>
<dbReference type="OrthoDB" id="9803667at2"/>
<dbReference type="Pfam" id="PF06574">
    <property type="entry name" value="FAD_syn"/>
    <property type="match status" value="1"/>
</dbReference>
<evidence type="ECO:0000256" key="9">
    <source>
        <dbReference type="ARBA" id="ARBA00022777"/>
    </source>
</evidence>
<accession>B9XFC6</accession>
<dbReference type="GO" id="GO:0008531">
    <property type="term" value="F:riboflavin kinase activity"/>
    <property type="evidence" value="ECO:0007669"/>
    <property type="project" value="UniProtKB-UniRule"/>
</dbReference>
<keyword evidence="8 15" id="KW-0547">Nucleotide-binding</keyword>
<comment type="catalytic activity">
    <reaction evidence="13 15">
        <text>riboflavin + ATP = FMN + ADP + H(+)</text>
        <dbReference type="Rhea" id="RHEA:14357"/>
        <dbReference type="ChEBI" id="CHEBI:15378"/>
        <dbReference type="ChEBI" id="CHEBI:30616"/>
        <dbReference type="ChEBI" id="CHEBI:57986"/>
        <dbReference type="ChEBI" id="CHEBI:58210"/>
        <dbReference type="ChEBI" id="CHEBI:456216"/>
        <dbReference type="EC" id="2.7.1.26"/>
    </reaction>
</comment>
<keyword evidence="11 15" id="KW-0067">ATP-binding</keyword>
<comment type="function">
    <text evidence="1">Catalyzes the phosphorylation of riboflavin to FMN followed by the adenylation of FMN to FAD.</text>
</comment>
<evidence type="ECO:0000256" key="13">
    <source>
        <dbReference type="ARBA" id="ARBA00047880"/>
    </source>
</evidence>
<keyword evidence="4 15" id="KW-0285">Flavoprotein</keyword>
<dbReference type="SUPFAM" id="SSF52374">
    <property type="entry name" value="Nucleotidylyl transferase"/>
    <property type="match status" value="1"/>
</dbReference>
<name>B9XFC6_PEDPL</name>
<evidence type="ECO:0000256" key="8">
    <source>
        <dbReference type="ARBA" id="ARBA00022741"/>
    </source>
</evidence>
<dbReference type="NCBIfam" id="NF004160">
    <property type="entry name" value="PRK05627.1-3"/>
    <property type="match status" value="1"/>
</dbReference>
<dbReference type="AlphaFoldDB" id="B9XFC6"/>
<dbReference type="EC" id="2.7.7.2" evidence="15"/>
<evidence type="ECO:0000256" key="10">
    <source>
        <dbReference type="ARBA" id="ARBA00022827"/>
    </source>
</evidence>
<dbReference type="GO" id="GO:0003919">
    <property type="term" value="F:FMN adenylyltransferase activity"/>
    <property type="evidence" value="ECO:0007669"/>
    <property type="project" value="UniProtKB-UniRule"/>
</dbReference>
<proteinExistence type="inferred from homology"/>
<evidence type="ECO:0000256" key="5">
    <source>
        <dbReference type="ARBA" id="ARBA00022643"/>
    </source>
</evidence>
<evidence type="ECO:0000256" key="7">
    <source>
        <dbReference type="ARBA" id="ARBA00022695"/>
    </source>
</evidence>
<keyword evidence="9 15" id="KW-0418">Kinase</keyword>
<dbReference type="NCBIfam" id="TIGR00083">
    <property type="entry name" value="ribF"/>
    <property type="match status" value="1"/>
</dbReference>
<dbReference type="Pfam" id="PF01687">
    <property type="entry name" value="Flavokinase"/>
    <property type="match status" value="1"/>
</dbReference>
<keyword evidence="12" id="KW-0511">Multifunctional enzyme</keyword>
<evidence type="ECO:0000259" key="16">
    <source>
        <dbReference type="SMART" id="SM00904"/>
    </source>
</evidence>
<evidence type="ECO:0000256" key="11">
    <source>
        <dbReference type="ARBA" id="ARBA00022840"/>
    </source>
</evidence>
<dbReference type="InterPro" id="IPR002606">
    <property type="entry name" value="Riboflavin_kinase_bac"/>
</dbReference>
<dbReference type="EMBL" id="ABOX02000010">
    <property type="protein sequence ID" value="EEF61290.1"/>
    <property type="molecule type" value="Genomic_DNA"/>
</dbReference>
<dbReference type="InterPro" id="IPR014729">
    <property type="entry name" value="Rossmann-like_a/b/a_fold"/>
</dbReference>
<gene>
    <name evidence="17" type="ORF">Cflav_PD4311</name>
</gene>
<dbReference type="UniPathway" id="UPA00277">
    <property type="reaction ID" value="UER00407"/>
</dbReference>
<dbReference type="PANTHER" id="PTHR22749">
    <property type="entry name" value="RIBOFLAVIN KINASE/FMN ADENYLYLTRANSFERASE"/>
    <property type="match status" value="1"/>
</dbReference>
<dbReference type="SUPFAM" id="SSF82114">
    <property type="entry name" value="Riboflavin kinase-like"/>
    <property type="match status" value="1"/>
</dbReference>
<dbReference type="FunFam" id="3.40.50.620:FF:000021">
    <property type="entry name" value="Riboflavin biosynthesis protein"/>
    <property type="match status" value="1"/>
</dbReference>
<dbReference type="PIRSF" id="PIRSF004491">
    <property type="entry name" value="FAD_Synth"/>
    <property type="match status" value="1"/>
</dbReference>
<dbReference type="GO" id="GO:0009398">
    <property type="term" value="P:FMN biosynthetic process"/>
    <property type="evidence" value="ECO:0007669"/>
    <property type="project" value="UniProtKB-UniRule"/>
</dbReference>
<protein>
    <recommendedName>
        <fullName evidence="15">Riboflavin biosynthesis protein</fullName>
    </recommendedName>
    <domain>
        <recommendedName>
            <fullName evidence="15">Riboflavin kinase</fullName>
            <ecNumber evidence="15">2.7.1.26</ecNumber>
        </recommendedName>
        <alternativeName>
            <fullName evidence="15">Flavokinase</fullName>
        </alternativeName>
    </domain>
    <domain>
        <recommendedName>
            <fullName evidence="15">FMN adenylyltransferase</fullName>
            <ecNumber evidence="15">2.7.7.2</ecNumber>
        </recommendedName>
        <alternativeName>
            <fullName evidence="15">FAD pyrophosphorylase</fullName>
        </alternativeName>
        <alternativeName>
            <fullName evidence="15">FAD synthase</fullName>
        </alternativeName>
    </domain>
</protein>
<organism evidence="17 18">
    <name type="scientific">Pedosphaera parvula (strain Ellin514)</name>
    <dbReference type="NCBI Taxonomy" id="320771"/>
    <lineage>
        <taxon>Bacteria</taxon>
        <taxon>Pseudomonadati</taxon>
        <taxon>Verrucomicrobiota</taxon>
        <taxon>Pedosphaerae</taxon>
        <taxon>Pedosphaerales</taxon>
        <taxon>Pedosphaeraceae</taxon>
        <taxon>Pedosphaera</taxon>
    </lineage>
</organism>
<comment type="pathway">
    <text evidence="3 15">Cofactor biosynthesis; FMN biosynthesis; FMN from riboflavin (ATP route): step 1/1.</text>
</comment>
<dbReference type="CDD" id="cd02064">
    <property type="entry name" value="FAD_synthetase_N"/>
    <property type="match status" value="1"/>
</dbReference>
<dbReference type="RefSeq" id="WP_007414524.1">
    <property type="nucleotide sequence ID" value="NZ_ABOX02000010.1"/>
</dbReference>
<keyword evidence="6 15" id="KW-0808">Transferase</keyword>
<dbReference type="InterPro" id="IPR015864">
    <property type="entry name" value="FAD_synthase"/>
</dbReference>
<evidence type="ECO:0000256" key="2">
    <source>
        <dbReference type="ARBA" id="ARBA00004726"/>
    </source>
</evidence>
<dbReference type="PANTHER" id="PTHR22749:SF6">
    <property type="entry name" value="RIBOFLAVIN KINASE"/>
    <property type="match status" value="1"/>
</dbReference>
<evidence type="ECO:0000313" key="18">
    <source>
        <dbReference type="Proteomes" id="UP000003688"/>
    </source>
</evidence>
<dbReference type="Gene3D" id="2.40.30.30">
    <property type="entry name" value="Riboflavin kinase-like"/>
    <property type="match status" value="1"/>
</dbReference>
<dbReference type="Proteomes" id="UP000003688">
    <property type="component" value="Unassembled WGS sequence"/>
</dbReference>
<dbReference type="GO" id="GO:0009231">
    <property type="term" value="P:riboflavin biosynthetic process"/>
    <property type="evidence" value="ECO:0007669"/>
    <property type="project" value="InterPro"/>
</dbReference>
<sequence length="307" mass="33541">MKIIRSASELKANGRKVCLAIGFFDGVHLGHQQIIRQTIADSIKHEAVSLVVTFDQHPSTVVAPDRIPPLIYPLPHKLKTIGSLGSEALFLIHFDKAFSELSGEAFIRNLANDLGHIESLCVGSNFTFGYKRSGNVALLKTLGEELKFTVHGMAAVSLDGKTVSSTRIREAIRTGELDAASQMLGRTYSLCGPVIKGDQLGHKLGFPTANLKLDGLVLPPTGVYAVHAFVEGESYRAVVNIGLRPTLRNPAPERRIEVHILNFTGDLYGKAMEIAFVEKLRDEQKFPSLDALKLQIAKDIEDAAKCF</sequence>
<comment type="pathway">
    <text evidence="2 15">Cofactor biosynthesis; FAD biosynthesis; FAD from FMN: step 1/1.</text>
</comment>
<dbReference type="UniPathway" id="UPA00276">
    <property type="reaction ID" value="UER00406"/>
</dbReference>
<reference evidence="17 18" key="1">
    <citation type="journal article" date="2011" name="J. Bacteriol.">
        <title>Genome sequence of 'Pedosphaera parvula' Ellin514, an aerobic Verrucomicrobial isolate from pasture soil.</title>
        <authorList>
            <person name="Kant R."/>
            <person name="van Passel M.W."/>
            <person name="Sangwan P."/>
            <person name="Palva A."/>
            <person name="Lucas S."/>
            <person name="Copeland A."/>
            <person name="Lapidus A."/>
            <person name="Glavina Del Rio T."/>
            <person name="Dalin E."/>
            <person name="Tice H."/>
            <person name="Bruce D."/>
            <person name="Goodwin L."/>
            <person name="Pitluck S."/>
            <person name="Chertkov O."/>
            <person name="Larimer F.W."/>
            <person name="Land M.L."/>
            <person name="Hauser L."/>
            <person name="Brettin T.S."/>
            <person name="Detter J.C."/>
            <person name="Han S."/>
            <person name="de Vos W.M."/>
            <person name="Janssen P.H."/>
            <person name="Smidt H."/>
        </authorList>
    </citation>
    <scope>NUCLEOTIDE SEQUENCE [LARGE SCALE GENOMIC DNA]</scope>
    <source>
        <strain evidence="17 18">Ellin514</strain>
    </source>
</reference>
<evidence type="ECO:0000256" key="1">
    <source>
        <dbReference type="ARBA" id="ARBA00002121"/>
    </source>
</evidence>
<evidence type="ECO:0000256" key="6">
    <source>
        <dbReference type="ARBA" id="ARBA00022679"/>
    </source>
</evidence>
<keyword evidence="5 15" id="KW-0288">FMN</keyword>
<evidence type="ECO:0000256" key="12">
    <source>
        <dbReference type="ARBA" id="ARBA00023268"/>
    </source>
</evidence>
<keyword evidence="18" id="KW-1185">Reference proteome</keyword>
<dbReference type="InterPro" id="IPR023465">
    <property type="entry name" value="Riboflavin_kinase_dom_sf"/>
</dbReference>
<evidence type="ECO:0000256" key="14">
    <source>
        <dbReference type="ARBA" id="ARBA00049494"/>
    </source>
</evidence>
<dbReference type="GO" id="GO:0005524">
    <property type="term" value="F:ATP binding"/>
    <property type="evidence" value="ECO:0007669"/>
    <property type="project" value="UniProtKB-UniRule"/>
</dbReference>
<dbReference type="NCBIfam" id="NF004162">
    <property type="entry name" value="PRK05627.1-5"/>
    <property type="match status" value="1"/>
</dbReference>
<feature type="domain" description="Riboflavin kinase" evidence="16">
    <location>
        <begin position="183"/>
        <end position="306"/>
    </location>
</feature>
<dbReference type="SMART" id="SM00904">
    <property type="entry name" value="Flavokinase"/>
    <property type="match status" value="1"/>
</dbReference>
<dbReference type="InterPro" id="IPR023468">
    <property type="entry name" value="Riboflavin_kinase"/>
</dbReference>
<dbReference type="EC" id="2.7.1.26" evidence="15"/>
<evidence type="ECO:0000256" key="4">
    <source>
        <dbReference type="ARBA" id="ARBA00022630"/>
    </source>
</evidence>
<comment type="caution">
    <text evidence="17">The sequence shown here is derived from an EMBL/GenBank/DDBJ whole genome shotgun (WGS) entry which is preliminary data.</text>
</comment>